<feature type="site" description="Important for autoinhibition of adenylyltransferase activity" evidence="3">
    <location>
        <position position="45"/>
    </location>
</feature>
<proteinExistence type="predicted"/>
<dbReference type="STRING" id="1122938.SAMN05660772_00979"/>
<dbReference type="PANTHER" id="PTHR13504">
    <property type="entry name" value="FIDO DOMAIN-CONTAINING PROTEIN DDB_G0283145"/>
    <property type="match status" value="1"/>
</dbReference>
<dbReference type="Gene3D" id="1.10.3290.10">
    <property type="entry name" value="Fido-like domain"/>
    <property type="match status" value="1"/>
</dbReference>
<dbReference type="InterPro" id="IPR003812">
    <property type="entry name" value="Fido"/>
</dbReference>
<keyword evidence="6" id="KW-1185">Reference proteome</keyword>
<evidence type="ECO:0000313" key="5">
    <source>
        <dbReference type="EMBL" id="SMB87482.1"/>
    </source>
</evidence>
<sequence>MANQLQHIDELKNQLSALRPLSAAELKRLQEEFIIESSYNSNAIEGNTLTLRETALILRDGITIAEKPIREHLEVIGYKDAFNYLFELVANREPLTERTIKEIHSLVLMNDAENKGVYRRVPVRIMGADNEPTQPHLIAEQMGALLADYADKLQHQHPIEAIAWLHLAFESIHPFIDGNGRTGRLLLNFELMKCGYLPIDIKFSDRAKYYQCFDDYHQQQQPTEFLSLVASYEIAELERYITILSN</sequence>
<dbReference type="AlphaFoldDB" id="A0A1W1V2D3"/>
<evidence type="ECO:0000256" key="3">
    <source>
        <dbReference type="PIRSR" id="PIRSR640198-3"/>
    </source>
</evidence>
<organism evidence="5 6">
    <name type="scientific">Pasteurella testudinis DSM 23072</name>
    <dbReference type="NCBI Taxonomy" id="1122938"/>
    <lineage>
        <taxon>Bacteria</taxon>
        <taxon>Pseudomonadati</taxon>
        <taxon>Pseudomonadota</taxon>
        <taxon>Gammaproteobacteria</taxon>
        <taxon>Pasteurellales</taxon>
        <taxon>Pasteurellaceae</taxon>
        <taxon>Pasteurella</taxon>
    </lineage>
</organism>
<dbReference type="PROSITE" id="PS51459">
    <property type="entry name" value="FIDO"/>
    <property type="match status" value="1"/>
</dbReference>
<feature type="binding site" evidence="2">
    <location>
        <begin position="177"/>
        <end position="184"/>
    </location>
    <ligand>
        <name>ATP</name>
        <dbReference type="ChEBI" id="CHEBI:30616"/>
    </ligand>
</feature>
<dbReference type="InterPro" id="IPR040198">
    <property type="entry name" value="Fido_containing"/>
</dbReference>
<evidence type="ECO:0000259" key="4">
    <source>
        <dbReference type="PROSITE" id="PS51459"/>
    </source>
</evidence>
<gene>
    <name evidence="5" type="ORF">SAMN05660772_00979</name>
</gene>
<dbReference type="InterPro" id="IPR036597">
    <property type="entry name" value="Fido-like_dom_sf"/>
</dbReference>
<feature type="active site" evidence="1">
    <location>
        <position position="173"/>
    </location>
</feature>
<dbReference type="Pfam" id="PF02661">
    <property type="entry name" value="Fic"/>
    <property type="match status" value="1"/>
</dbReference>
<keyword evidence="2" id="KW-0547">Nucleotide-binding</keyword>
<protein>
    <submittedName>
        <fullName evidence="5">Uncharacterized conserved protein</fullName>
    </submittedName>
</protein>
<keyword evidence="2" id="KW-0067">ATP-binding</keyword>
<accession>A0A1W1V2D3</accession>
<dbReference type="GO" id="GO:0005524">
    <property type="term" value="F:ATP binding"/>
    <property type="evidence" value="ECO:0007669"/>
    <property type="project" value="UniProtKB-KW"/>
</dbReference>
<dbReference type="Proteomes" id="UP000192408">
    <property type="component" value="Unassembled WGS sequence"/>
</dbReference>
<evidence type="ECO:0000313" key="6">
    <source>
        <dbReference type="Proteomes" id="UP000192408"/>
    </source>
</evidence>
<name>A0A1W1V2D3_9PAST</name>
<reference evidence="6" key="1">
    <citation type="submission" date="2017-04" db="EMBL/GenBank/DDBJ databases">
        <authorList>
            <person name="Varghese N."/>
            <person name="Submissions S."/>
        </authorList>
    </citation>
    <scope>NUCLEOTIDE SEQUENCE [LARGE SCALE GENOMIC DNA]</scope>
    <source>
        <strain evidence="6">DSM 23072</strain>
    </source>
</reference>
<evidence type="ECO:0000256" key="1">
    <source>
        <dbReference type="PIRSR" id="PIRSR640198-1"/>
    </source>
</evidence>
<evidence type="ECO:0000256" key="2">
    <source>
        <dbReference type="PIRSR" id="PIRSR640198-2"/>
    </source>
</evidence>
<feature type="binding site" evidence="2">
    <location>
        <begin position="209"/>
        <end position="210"/>
    </location>
    <ligand>
        <name>ATP</name>
        <dbReference type="ChEBI" id="CHEBI:30616"/>
    </ligand>
</feature>
<dbReference type="SUPFAM" id="SSF140931">
    <property type="entry name" value="Fic-like"/>
    <property type="match status" value="1"/>
</dbReference>
<feature type="domain" description="Fido" evidence="4">
    <location>
        <begin position="95"/>
        <end position="231"/>
    </location>
</feature>
<dbReference type="RefSeq" id="WP_084257533.1">
    <property type="nucleotide sequence ID" value="NZ_FWWV01000035.1"/>
</dbReference>
<dbReference type="PANTHER" id="PTHR13504:SF38">
    <property type="entry name" value="FIDO DOMAIN-CONTAINING PROTEIN"/>
    <property type="match status" value="1"/>
</dbReference>
<dbReference type="EMBL" id="FWWV01000035">
    <property type="protein sequence ID" value="SMB87482.1"/>
    <property type="molecule type" value="Genomic_DNA"/>
</dbReference>